<dbReference type="Pfam" id="PF00005">
    <property type="entry name" value="ABC_tran"/>
    <property type="match status" value="1"/>
</dbReference>
<feature type="domain" description="ABC transporter" evidence="6">
    <location>
        <begin position="9"/>
        <end position="39"/>
    </location>
</feature>
<accession>A0A0D3DL64</accession>
<comment type="subcellular location">
    <subcellularLocation>
        <location evidence="1">Membrane</location>
        <topology evidence="1">Multi-pass membrane protein</topology>
    </subcellularLocation>
</comment>
<organism evidence="7 8">
    <name type="scientific">Brassica oleracea var. oleracea</name>
    <dbReference type="NCBI Taxonomy" id="109376"/>
    <lineage>
        <taxon>Eukaryota</taxon>
        <taxon>Viridiplantae</taxon>
        <taxon>Streptophyta</taxon>
        <taxon>Embryophyta</taxon>
        <taxon>Tracheophyta</taxon>
        <taxon>Spermatophyta</taxon>
        <taxon>Magnoliopsida</taxon>
        <taxon>eudicotyledons</taxon>
        <taxon>Gunneridae</taxon>
        <taxon>Pentapetalae</taxon>
        <taxon>rosids</taxon>
        <taxon>malvids</taxon>
        <taxon>Brassicales</taxon>
        <taxon>Brassicaceae</taxon>
        <taxon>Brassiceae</taxon>
        <taxon>Brassica</taxon>
    </lineage>
</organism>
<evidence type="ECO:0000259" key="6">
    <source>
        <dbReference type="Pfam" id="PF00005"/>
    </source>
</evidence>
<dbReference type="Proteomes" id="UP000032141">
    <property type="component" value="Chromosome C8"/>
</dbReference>
<keyword evidence="8" id="KW-1185">Reference proteome</keyword>
<dbReference type="STRING" id="109376.A0A0D3DL64"/>
<dbReference type="HOGENOM" id="CLU_1139405_0_0_1"/>
<evidence type="ECO:0000313" key="8">
    <source>
        <dbReference type="Proteomes" id="UP000032141"/>
    </source>
</evidence>
<name>A0A0D3DL64_BRAOL</name>
<dbReference type="eggNOG" id="KOG0061">
    <property type="taxonomic scope" value="Eukaryota"/>
</dbReference>
<dbReference type="InterPro" id="IPR050352">
    <property type="entry name" value="ABCG_transporters"/>
</dbReference>
<dbReference type="EnsemblPlants" id="Bo8g032000.1">
    <property type="protein sequence ID" value="Bo8g032000.1"/>
    <property type="gene ID" value="Bo8g032000"/>
</dbReference>
<evidence type="ECO:0000313" key="7">
    <source>
        <dbReference type="EnsemblPlants" id="Bo8g032000.1"/>
    </source>
</evidence>
<sequence>MIGGGPLFRGISGGEKKRVSIGQEMLINPSLLLFDEPTSGLDSTTAQRIVTTIKRLASGGRTLNKLALQTETSDQKQKTVKETLVSAYEKNISTKLKAELCNADSHSYEYTKYAAKNIKSEQWCTTWWYQFTVLLQKGVRERRFKSFNKLNIFQVIGVAFLGGILQNLTFKIELPCSSSSRYFGVSTRYTTRFSHFPKRKECKSRRGLPECTVFHPISWLETLETCHCNCCNGREKGTDAETDE</sequence>
<evidence type="ECO:0000256" key="3">
    <source>
        <dbReference type="ARBA" id="ARBA00022692"/>
    </source>
</evidence>
<dbReference type="PANTHER" id="PTHR48041:SF111">
    <property type="entry name" value="ABC TRANSPORTER G FAMILY MEMBER 14"/>
    <property type="match status" value="1"/>
</dbReference>
<evidence type="ECO:0000256" key="5">
    <source>
        <dbReference type="ARBA" id="ARBA00023136"/>
    </source>
</evidence>
<keyword evidence="4" id="KW-1133">Transmembrane helix</keyword>
<dbReference type="InterPro" id="IPR003439">
    <property type="entry name" value="ABC_transporter-like_ATP-bd"/>
</dbReference>
<protein>
    <recommendedName>
        <fullName evidence="6">ABC transporter domain-containing protein</fullName>
    </recommendedName>
</protein>
<evidence type="ECO:0000256" key="4">
    <source>
        <dbReference type="ARBA" id="ARBA00022989"/>
    </source>
</evidence>
<dbReference type="SUPFAM" id="SSF52540">
    <property type="entry name" value="P-loop containing nucleoside triphosphate hydrolases"/>
    <property type="match status" value="1"/>
</dbReference>
<proteinExistence type="predicted"/>
<evidence type="ECO:0000256" key="2">
    <source>
        <dbReference type="ARBA" id="ARBA00022448"/>
    </source>
</evidence>
<dbReference type="AlphaFoldDB" id="A0A0D3DL64"/>
<keyword evidence="3" id="KW-0812">Transmembrane</keyword>
<reference evidence="7" key="2">
    <citation type="submission" date="2015-03" db="UniProtKB">
        <authorList>
            <consortium name="EnsemblPlants"/>
        </authorList>
    </citation>
    <scope>IDENTIFICATION</scope>
</reference>
<dbReference type="Gene3D" id="3.40.50.300">
    <property type="entry name" value="P-loop containing nucleotide triphosphate hydrolases"/>
    <property type="match status" value="1"/>
</dbReference>
<dbReference type="GO" id="GO:0005886">
    <property type="term" value="C:plasma membrane"/>
    <property type="evidence" value="ECO:0007669"/>
    <property type="project" value="TreeGrafter"/>
</dbReference>
<dbReference type="InterPro" id="IPR027417">
    <property type="entry name" value="P-loop_NTPase"/>
</dbReference>
<dbReference type="GO" id="GO:0016887">
    <property type="term" value="F:ATP hydrolysis activity"/>
    <property type="evidence" value="ECO:0007669"/>
    <property type="project" value="InterPro"/>
</dbReference>
<dbReference type="Gramene" id="Bo8g032000.1">
    <property type="protein sequence ID" value="Bo8g032000.1"/>
    <property type="gene ID" value="Bo8g032000"/>
</dbReference>
<keyword evidence="2" id="KW-0813">Transport</keyword>
<dbReference type="GO" id="GO:0042626">
    <property type="term" value="F:ATPase-coupled transmembrane transporter activity"/>
    <property type="evidence" value="ECO:0007669"/>
    <property type="project" value="TreeGrafter"/>
</dbReference>
<dbReference type="PANTHER" id="PTHR48041">
    <property type="entry name" value="ABC TRANSPORTER G FAMILY MEMBER 28"/>
    <property type="match status" value="1"/>
</dbReference>
<evidence type="ECO:0000256" key="1">
    <source>
        <dbReference type="ARBA" id="ARBA00004141"/>
    </source>
</evidence>
<keyword evidence="5" id="KW-0472">Membrane</keyword>
<dbReference type="GO" id="GO:0005524">
    <property type="term" value="F:ATP binding"/>
    <property type="evidence" value="ECO:0007669"/>
    <property type="project" value="InterPro"/>
</dbReference>
<reference evidence="7 8" key="1">
    <citation type="journal article" date="2014" name="Genome Biol.">
        <title>Transcriptome and methylome profiling reveals relics of genome dominance in the mesopolyploid Brassica oleracea.</title>
        <authorList>
            <person name="Parkin I.A."/>
            <person name="Koh C."/>
            <person name="Tang H."/>
            <person name="Robinson S.J."/>
            <person name="Kagale S."/>
            <person name="Clarke W.E."/>
            <person name="Town C.D."/>
            <person name="Nixon J."/>
            <person name="Krishnakumar V."/>
            <person name="Bidwell S.L."/>
            <person name="Denoeud F."/>
            <person name="Belcram H."/>
            <person name="Links M.G."/>
            <person name="Just J."/>
            <person name="Clarke C."/>
            <person name="Bender T."/>
            <person name="Huebert T."/>
            <person name="Mason A.S."/>
            <person name="Pires J.C."/>
            <person name="Barker G."/>
            <person name="Moore J."/>
            <person name="Walley P.G."/>
            <person name="Manoli S."/>
            <person name="Batley J."/>
            <person name="Edwards D."/>
            <person name="Nelson M.N."/>
            <person name="Wang X."/>
            <person name="Paterson A.H."/>
            <person name="King G."/>
            <person name="Bancroft I."/>
            <person name="Chalhoub B."/>
            <person name="Sharpe A.G."/>
        </authorList>
    </citation>
    <scope>NUCLEOTIDE SEQUENCE</scope>
    <source>
        <strain evidence="7 8">cv. TO1000</strain>
    </source>
</reference>